<evidence type="ECO:0000256" key="2">
    <source>
        <dbReference type="ARBA" id="ARBA00022448"/>
    </source>
</evidence>
<dbReference type="InterPro" id="IPR043428">
    <property type="entry name" value="LivM-like"/>
</dbReference>
<dbReference type="PANTHER" id="PTHR45772:SF9">
    <property type="entry name" value="CONSERVED COMPONENT OF ABC TRANSPORTER FOR NATURAL AMINO ACIDS"/>
    <property type="match status" value="1"/>
</dbReference>
<dbReference type="EMBL" id="RJVA01000009">
    <property type="protein sequence ID" value="ROR03082.1"/>
    <property type="molecule type" value="Genomic_DNA"/>
</dbReference>
<evidence type="ECO:0000313" key="11">
    <source>
        <dbReference type="EMBL" id="ROR03082.1"/>
    </source>
</evidence>
<dbReference type="CDD" id="cd03219">
    <property type="entry name" value="ABC_Mj1267_LivG_branched"/>
    <property type="match status" value="1"/>
</dbReference>
<dbReference type="Proteomes" id="UP000276223">
    <property type="component" value="Unassembled WGS sequence"/>
</dbReference>
<dbReference type="PROSITE" id="PS50893">
    <property type="entry name" value="ABC_TRANSPORTER_2"/>
    <property type="match status" value="1"/>
</dbReference>
<dbReference type="GO" id="GO:0015658">
    <property type="term" value="F:branched-chain amino acid transmembrane transporter activity"/>
    <property type="evidence" value="ECO:0007669"/>
    <property type="project" value="InterPro"/>
</dbReference>
<keyword evidence="8 9" id="KW-0472">Membrane</keyword>
<dbReference type="RefSeq" id="WP_123288879.1">
    <property type="nucleotide sequence ID" value="NZ_RJVA01000009.1"/>
</dbReference>
<evidence type="ECO:0000256" key="8">
    <source>
        <dbReference type="ARBA" id="ARBA00023136"/>
    </source>
</evidence>
<dbReference type="Pfam" id="PF00005">
    <property type="entry name" value="ABC_tran"/>
    <property type="match status" value="1"/>
</dbReference>
<dbReference type="InterPro" id="IPR003593">
    <property type="entry name" value="AAA+_ATPase"/>
</dbReference>
<dbReference type="Pfam" id="PF02653">
    <property type="entry name" value="BPD_transp_2"/>
    <property type="match status" value="1"/>
</dbReference>
<sequence>MRSLPLVPKAWKPLLCLAISLGLTAFLLPNDYFFVLFNIMALNALVVLGLNLLIGCAGQISLGHGAFFGLGAYSSAIVTTQLHWPLWAGLAVALAVTALFGIALAVPTLRLEGHYLVMATLGFNIIVSIGLNQMEPLTGGPSGLAAIPGMHLGPWALDTDRRFFFFAWSVFLAVFAGVLNLEDSRIGRALKAIHDKELTARTLGVPTPRYKVQVFTLSAMLAGLAGFSYAHYMTFISPSTFDIFYSVQVITMVVVGGLGSLWGGLAGTVILTSLRELLHAMEDFQVLVYGLLLTLSLVFFPQGLLPAALNAFWRAGHRTPSRSMSGPSSPKDDARSIYGSGFRALSPSTRKPDSSKAKNIGETPVLRVANLSVQFGGLQALAHVSFSVHSGEIVAVIGPNGAGKTTLLNAVSGLVRFTEGHVAVRDVDVSRRPAHEVARTGVGRTFQAVQIFEHLTVLENLMVGMHHFGRSRFLQAMAHTLKERREEKELRRRAMELLEETPLAALAHEPAATLSLFQQKLLEMLRALAMEPAVLLLDEPVGGCSPNESRALMDWIATHQRVGMGMVLVEHDMNIVMAYATRVVVLHHGRVLAEGAPLAIQKDPRVIEAYLGRGRRGAGQP</sequence>
<dbReference type="Gene3D" id="3.40.50.300">
    <property type="entry name" value="P-loop containing nucleotide triphosphate hydrolases"/>
    <property type="match status" value="1"/>
</dbReference>
<feature type="transmembrane region" description="Helical" evidence="9">
    <location>
        <begin position="113"/>
        <end position="131"/>
    </location>
</feature>
<dbReference type="GO" id="GO:0005524">
    <property type="term" value="F:ATP binding"/>
    <property type="evidence" value="ECO:0007669"/>
    <property type="project" value="UniProtKB-KW"/>
</dbReference>
<feature type="transmembrane region" description="Helical" evidence="9">
    <location>
        <begin position="214"/>
        <end position="232"/>
    </location>
</feature>
<keyword evidence="6 11" id="KW-0067">ATP-binding</keyword>
<keyword evidence="4 9" id="KW-0812">Transmembrane</keyword>
<dbReference type="InterPro" id="IPR051120">
    <property type="entry name" value="ABC_AA/LPS_Transport"/>
</dbReference>
<dbReference type="CDD" id="cd06581">
    <property type="entry name" value="TM_PBP1_LivM_like"/>
    <property type="match status" value="1"/>
</dbReference>
<feature type="transmembrane region" description="Helical" evidence="9">
    <location>
        <begin position="244"/>
        <end position="274"/>
    </location>
</feature>
<dbReference type="FunFam" id="3.40.50.300:FF:000421">
    <property type="entry name" value="Branched-chain amino acid ABC transporter ATP-binding protein"/>
    <property type="match status" value="1"/>
</dbReference>
<evidence type="ECO:0000256" key="6">
    <source>
        <dbReference type="ARBA" id="ARBA00022840"/>
    </source>
</evidence>
<evidence type="ECO:0000256" key="3">
    <source>
        <dbReference type="ARBA" id="ARBA00022475"/>
    </source>
</evidence>
<keyword evidence="5" id="KW-0547">Nucleotide-binding</keyword>
<feature type="transmembrane region" description="Helical" evidence="9">
    <location>
        <begin position="286"/>
        <end position="313"/>
    </location>
</feature>
<dbReference type="SUPFAM" id="SSF52540">
    <property type="entry name" value="P-loop containing nucleoside triphosphate hydrolases"/>
    <property type="match status" value="1"/>
</dbReference>
<evidence type="ECO:0000256" key="4">
    <source>
        <dbReference type="ARBA" id="ARBA00022692"/>
    </source>
</evidence>
<dbReference type="OrthoDB" id="9805514at2"/>
<proteinExistence type="predicted"/>
<evidence type="ECO:0000256" key="9">
    <source>
        <dbReference type="SAM" id="Phobius"/>
    </source>
</evidence>
<evidence type="ECO:0000256" key="5">
    <source>
        <dbReference type="ARBA" id="ARBA00022741"/>
    </source>
</evidence>
<comment type="subcellular location">
    <subcellularLocation>
        <location evidence="1">Cell membrane</location>
        <topology evidence="1">Multi-pass membrane protein</topology>
    </subcellularLocation>
</comment>
<feature type="transmembrane region" description="Helical" evidence="9">
    <location>
        <begin position="34"/>
        <end position="54"/>
    </location>
</feature>
<evidence type="ECO:0000259" key="10">
    <source>
        <dbReference type="PROSITE" id="PS50893"/>
    </source>
</evidence>
<feature type="transmembrane region" description="Helical" evidence="9">
    <location>
        <begin position="84"/>
        <end position="106"/>
    </location>
</feature>
<dbReference type="InterPro" id="IPR027417">
    <property type="entry name" value="P-loop_NTPase"/>
</dbReference>
<name>A0A3N1VS65_9BACT</name>
<dbReference type="InterPro" id="IPR003439">
    <property type="entry name" value="ABC_transporter-like_ATP-bd"/>
</dbReference>
<feature type="domain" description="ABC transporter" evidence="10">
    <location>
        <begin position="366"/>
        <end position="613"/>
    </location>
</feature>
<reference evidence="11 12" key="1">
    <citation type="submission" date="2018-11" db="EMBL/GenBank/DDBJ databases">
        <title>Genomic Encyclopedia of Type Strains, Phase IV (KMG-IV): sequencing the most valuable type-strain genomes for metagenomic binning, comparative biology and taxonomic classification.</title>
        <authorList>
            <person name="Goeker M."/>
        </authorList>
    </citation>
    <scope>NUCLEOTIDE SEQUENCE [LARGE SCALE GENOMIC DNA]</scope>
    <source>
        <strain evidence="11 12">DSM 22027</strain>
    </source>
</reference>
<gene>
    <name evidence="11" type="ORF">EDC27_0337</name>
</gene>
<dbReference type="AlphaFoldDB" id="A0A3N1VS65"/>
<keyword evidence="12" id="KW-1185">Reference proteome</keyword>
<dbReference type="InterPro" id="IPR032823">
    <property type="entry name" value="BCA_ABC_TP_C"/>
</dbReference>
<dbReference type="Pfam" id="PF12399">
    <property type="entry name" value="BCA_ABC_TP_C"/>
    <property type="match status" value="1"/>
</dbReference>
<dbReference type="InterPro" id="IPR001851">
    <property type="entry name" value="ABC_transp_permease"/>
</dbReference>
<accession>A0A3N1VS65</accession>
<dbReference type="PANTHER" id="PTHR45772">
    <property type="entry name" value="CONSERVED COMPONENT OF ABC TRANSPORTER FOR NATURAL AMINO ACIDS-RELATED"/>
    <property type="match status" value="1"/>
</dbReference>
<dbReference type="SMART" id="SM00382">
    <property type="entry name" value="AAA"/>
    <property type="match status" value="1"/>
</dbReference>
<protein>
    <submittedName>
        <fullName evidence="11">Amino acid/amide ABC transporter membrane protein 2 (HAAT family) /amino acid/amide ABC transporter ATP-binding protein 1 (HAAT family)</fullName>
    </submittedName>
</protein>
<organism evidence="11 12">
    <name type="scientific">Desulfosoma caldarium</name>
    <dbReference type="NCBI Taxonomy" id="610254"/>
    <lineage>
        <taxon>Bacteria</taxon>
        <taxon>Pseudomonadati</taxon>
        <taxon>Thermodesulfobacteriota</taxon>
        <taxon>Syntrophobacteria</taxon>
        <taxon>Syntrophobacterales</taxon>
        <taxon>Syntrophobacteraceae</taxon>
        <taxon>Desulfosoma</taxon>
    </lineage>
</organism>
<dbReference type="GO" id="GO:0005886">
    <property type="term" value="C:plasma membrane"/>
    <property type="evidence" value="ECO:0007669"/>
    <property type="project" value="UniProtKB-SubCell"/>
</dbReference>
<keyword evidence="7 9" id="KW-1133">Transmembrane helix</keyword>
<feature type="transmembrane region" description="Helical" evidence="9">
    <location>
        <begin position="163"/>
        <end position="181"/>
    </location>
</feature>
<feature type="transmembrane region" description="Helical" evidence="9">
    <location>
        <begin position="12"/>
        <end position="28"/>
    </location>
</feature>
<dbReference type="GO" id="GO:0016887">
    <property type="term" value="F:ATP hydrolysis activity"/>
    <property type="evidence" value="ECO:0007669"/>
    <property type="project" value="InterPro"/>
</dbReference>
<evidence type="ECO:0000313" key="12">
    <source>
        <dbReference type="Proteomes" id="UP000276223"/>
    </source>
</evidence>
<comment type="caution">
    <text evidence="11">The sequence shown here is derived from an EMBL/GenBank/DDBJ whole genome shotgun (WGS) entry which is preliminary data.</text>
</comment>
<evidence type="ECO:0000256" key="7">
    <source>
        <dbReference type="ARBA" id="ARBA00022989"/>
    </source>
</evidence>
<keyword evidence="3" id="KW-1003">Cell membrane</keyword>
<evidence type="ECO:0000256" key="1">
    <source>
        <dbReference type="ARBA" id="ARBA00004651"/>
    </source>
</evidence>
<keyword evidence="2" id="KW-0813">Transport</keyword>